<protein>
    <submittedName>
        <fullName evidence="2">Uncharacterized protein</fullName>
    </submittedName>
</protein>
<feature type="transmembrane region" description="Helical" evidence="1">
    <location>
        <begin position="150"/>
        <end position="174"/>
    </location>
</feature>
<evidence type="ECO:0000256" key="1">
    <source>
        <dbReference type="SAM" id="Phobius"/>
    </source>
</evidence>
<keyword evidence="3" id="KW-1185">Reference proteome</keyword>
<dbReference type="Proteomes" id="UP000199545">
    <property type="component" value="Unassembled WGS sequence"/>
</dbReference>
<name>A0A1I3JNV3_9BACL</name>
<reference evidence="2 3" key="1">
    <citation type="submission" date="2016-10" db="EMBL/GenBank/DDBJ databases">
        <authorList>
            <person name="de Groot N.N."/>
        </authorList>
    </citation>
    <scope>NUCLEOTIDE SEQUENCE [LARGE SCALE GENOMIC DNA]</scope>
    <source>
        <strain evidence="2 3">DSM 44778</strain>
    </source>
</reference>
<keyword evidence="1" id="KW-0472">Membrane</keyword>
<dbReference type="AlphaFoldDB" id="A0A1I3JNV3"/>
<evidence type="ECO:0000313" key="2">
    <source>
        <dbReference type="EMBL" id="SFI61678.1"/>
    </source>
</evidence>
<gene>
    <name evidence="2" type="ORF">SAMN05421852_101137</name>
</gene>
<feature type="transmembrane region" description="Helical" evidence="1">
    <location>
        <begin position="92"/>
        <end position="109"/>
    </location>
</feature>
<dbReference type="RefSeq" id="WP_093227094.1">
    <property type="nucleotide sequence ID" value="NZ_FORR01000001.1"/>
</dbReference>
<accession>A0A1I3JNV3</accession>
<sequence>MKKNNRPNVRFEGDNYGQVNVGNVAKGDMNVIIQPDDYDEINKVKLEHGQPVSEKGTYPSWIITLAKIYFVAEKLYKFGLPIGILIMLHHTYHYIGGIIAIIGTISLMYCKIVDFIYNREYYLVFVAQGVYWTMIYYFSKVTSLGFLHSFNALANAVAFYFAWSIITAGPYYLIQKIKGKLSGKKNQLTHIYVVPQEYKIINILNTQYNVSLGGNDKNKTKSH</sequence>
<evidence type="ECO:0000313" key="3">
    <source>
        <dbReference type="Proteomes" id="UP000199545"/>
    </source>
</evidence>
<keyword evidence="1" id="KW-0812">Transmembrane</keyword>
<proteinExistence type="predicted"/>
<keyword evidence="1" id="KW-1133">Transmembrane helix</keyword>
<organism evidence="2 3">
    <name type="scientific">Thermoflavimicrobium dichotomicum</name>
    <dbReference type="NCBI Taxonomy" id="46223"/>
    <lineage>
        <taxon>Bacteria</taxon>
        <taxon>Bacillati</taxon>
        <taxon>Bacillota</taxon>
        <taxon>Bacilli</taxon>
        <taxon>Bacillales</taxon>
        <taxon>Thermoactinomycetaceae</taxon>
        <taxon>Thermoflavimicrobium</taxon>
    </lineage>
</organism>
<feature type="transmembrane region" description="Helical" evidence="1">
    <location>
        <begin position="121"/>
        <end position="138"/>
    </location>
</feature>
<dbReference type="EMBL" id="FORR01000001">
    <property type="protein sequence ID" value="SFI61678.1"/>
    <property type="molecule type" value="Genomic_DNA"/>
</dbReference>